<accession>A0A841FX29</accession>
<evidence type="ECO:0000313" key="9">
    <source>
        <dbReference type="Proteomes" id="UP000548476"/>
    </source>
</evidence>
<dbReference type="Proteomes" id="UP000548476">
    <property type="component" value="Unassembled WGS sequence"/>
</dbReference>
<dbReference type="FunFam" id="3.40.80.10:FF:000006">
    <property type="entry name" value="N-acetylmuramoyl-L-alanine amidase"/>
    <property type="match status" value="1"/>
</dbReference>
<gene>
    <name evidence="8" type="ORF">HNR73_005972</name>
</gene>
<feature type="domain" description="N-acetylmuramoyl-L-alanine amidase" evidence="7">
    <location>
        <begin position="288"/>
        <end position="424"/>
    </location>
</feature>
<keyword evidence="3" id="KW-0378">Hydrolase</keyword>
<dbReference type="RefSeq" id="WP_239122159.1">
    <property type="nucleotide sequence ID" value="NZ_BONT01000048.1"/>
</dbReference>
<dbReference type="PANTHER" id="PTHR30417">
    <property type="entry name" value="N-ACETYLMURAMOYL-L-ALANINE AMIDASE AMID"/>
    <property type="match status" value="1"/>
</dbReference>
<dbReference type="EC" id="3.5.1.28" evidence="2"/>
<evidence type="ECO:0000256" key="3">
    <source>
        <dbReference type="ARBA" id="ARBA00022801"/>
    </source>
</evidence>
<proteinExistence type="predicted"/>
<dbReference type="GO" id="GO:0008745">
    <property type="term" value="F:N-acetylmuramoyl-L-alanine amidase activity"/>
    <property type="evidence" value="ECO:0007669"/>
    <property type="project" value="UniProtKB-EC"/>
</dbReference>
<dbReference type="GO" id="GO:0009254">
    <property type="term" value="P:peptidoglycan turnover"/>
    <property type="evidence" value="ECO:0007669"/>
    <property type="project" value="TreeGrafter"/>
</dbReference>
<dbReference type="GO" id="GO:0071555">
    <property type="term" value="P:cell wall organization"/>
    <property type="evidence" value="ECO:0007669"/>
    <property type="project" value="UniProtKB-KW"/>
</dbReference>
<comment type="catalytic activity">
    <reaction evidence="1">
        <text>Hydrolyzes the link between N-acetylmuramoyl residues and L-amino acid residues in certain cell-wall glycopeptides.</text>
        <dbReference type="EC" id="3.5.1.28"/>
    </reaction>
</comment>
<evidence type="ECO:0000256" key="5">
    <source>
        <dbReference type="SAM" id="MobiDB-lite"/>
    </source>
</evidence>
<dbReference type="InterPro" id="IPR036505">
    <property type="entry name" value="Amidase/PGRP_sf"/>
</dbReference>
<feature type="region of interest" description="Disordered" evidence="5">
    <location>
        <begin position="108"/>
        <end position="137"/>
    </location>
</feature>
<feature type="compositionally biased region" description="Basic and acidic residues" evidence="5">
    <location>
        <begin position="108"/>
        <end position="126"/>
    </location>
</feature>
<feature type="signal peptide" evidence="6">
    <location>
        <begin position="1"/>
        <end position="41"/>
    </location>
</feature>
<dbReference type="InterPro" id="IPR002502">
    <property type="entry name" value="Amidase_domain"/>
</dbReference>
<dbReference type="Gene3D" id="1.10.530.10">
    <property type="match status" value="1"/>
</dbReference>
<sequence length="666" mass="71515">MAQPLTNRGTMSAFRRPPGGRGLAAGSTAAVLLAASLAALAAPAAADPVTGRQAEYAAAAAEFGIPESILLGVSYLESRWQDHAGDPSTGAGFGPMHLTDALAVATEDGTHHDDGTEDPRGDDSRPAPELAPMPDAPTEASLQTLDTAAALTGVDEQTLRTDPAQNIRGGAALLAEHQRVLGVDGDAPGDWYGAVARYSGAADLGTAGRFADDVFATIRSGAVESTDGGEVTLAADPDLAPAAGQLEALGLRPTKDGTRTDCPRSLGCEWIPAPYEQYGPAPNQYGNHDKADRPNDLDIQYIVIHDIEGYYHTAIDMVQDPTYVSWQYTMRSTDGHTAQHVKPTDVAWQAGNWYVNSHSIGIEHEGFAANGAWYTESLYRTSARLVGYLADRYDIPLDRAHIIGHDNVPGISPAKVPGMHWDPGPYWDWSHYFDLLGAPFRSFGGKHSGMVTIDPDFTANRPAMIGCDSKQPALPCPDRASSTVFLYSEPSFDAPLLYDRGMRPDGSRATRQVSDHGSRVATGQQYAVADRQGDWLAIWYLGQKGWMYNPASNPVATPTLGLVVTPKRGEVNVPVYGRALPEAAAYEGTGVPYQELTPLPYVLNAGERYTLGDFSPQTEYYWAQTLAGPNVVVDGDTRYYQIQLGHRIMFVKAEDVNILPSFLGAP</sequence>
<evidence type="ECO:0000256" key="4">
    <source>
        <dbReference type="ARBA" id="ARBA00023316"/>
    </source>
</evidence>
<evidence type="ECO:0000259" key="7">
    <source>
        <dbReference type="SMART" id="SM00644"/>
    </source>
</evidence>
<keyword evidence="4" id="KW-0961">Cell wall biogenesis/degradation</keyword>
<evidence type="ECO:0000313" key="8">
    <source>
        <dbReference type="EMBL" id="MBB6038092.1"/>
    </source>
</evidence>
<evidence type="ECO:0000256" key="6">
    <source>
        <dbReference type="SAM" id="SignalP"/>
    </source>
</evidence>
<dbReference type="EMBL" id="JACHGT010000015">
    <property type="protein sequence ID" value="MBB6038092.1"/>
    <property type="molecule type" value="Genomic_DNA"/>
</dbReference>
<feature type="chain" id="PRO_5039359011" description="N-acetylmuramoyl-L-alanine amidase" evidence="6">
    <location>
        <begin position="42"/>
        <end position="666"/>
    </location>
</feature>
<dbReference type="SUPFAM" id="SSF55846">
    <property type="entry name" value="N-acetylmuramoyl-L-alanine amidase-like"/>
    <property type="match status" value="1"/>
</dbReference>
<dbReference type="Gene3D" id="3.40.80.10">
    <property type="entry name" value="Peptidoglycan recognition protein-like"/>
    <property type="match status" value="1"/>
</dbReference>
<evidence type="ECO:0000256" key="1">
    <source>
        <dbReference type="ARBA" id="ARBA00001561"/>
    </source>
</evidence>
<reference evidence="8 9" key="1">
    <citation type="submission" date="2020-08" db="EMBL/GenBank/DDBJ databases">
        <title>Genomic Encyclopedia of Type Strains, Phase IV (KMG-IV): sequencing the most valuable type-strain genomes for metagenomic binning, comparative biology and taxonomic classification.</title>
        <authorList>
            <person name="Goeker M."/>
        </authorList>
    </citation>
    <scope>NUCLEOTIDE SEQUENCE [LARGE SCALE GENOMIC DNA]</scope>
    <source>
        <strain evidence="8 9">YIM 65646</strain>
    </source>
</reference>
<dbReference type="Pfam" id="PF01510">
    <property type="entry name" value="Amidase_2"/>
    <property type="match status" value="1"/>
</dbReference>
<dbReference type="GO" id="GO:0009253">
    <property type="term" value="P:peptidoglycan catabolic process"/>
    <property type="evidence" value="ECO:0007669"/>
    <property type="project" value="InterPro"/>
</dbReference>
<dbReference type="CDD" id="cd06583">
    <property type="entry name" value="PGRP"/>
    <property type="match status" value="1"/>
</dbReference>
<dbReference type="SMART" id="SM00644">
    <property type="entry name" value="Ami_2"/>
    <property type="match status" value="1"/>
</dbReference>
<comment type="caution">
    <text evidence="8">The sequence shown here is derived from an EMBL/GenBank/DDBJ whole genome shotgun (WGS) entry which is preliminary data.</text>
</comment>
<dbReference type="InterPro" id="IPR051206">
    <property type="entry name" value="NAMLAA_amidase_2"/>
</dbReference>
<keyword evidence="9" id="KW-1185">Reference proteome</keyword>
<keyword evidence="6" id="KW-0732">Signal</keyword>
<protein>
    <recommendedName>
        <fullName evidence="2">N-acetylmuramoyl-L-alanine amidase</fullName>
        <ecNumber evidence="2">3.5.1.28</ecNumber>
    </recommendedName>
</protein>
<dbReference type="AlphaFoldDB" id="A0A841FX29"/>
<evidence type="ECO:0000256" key="2">
    <source>
        <dbReference type="ARBA" id="ARBA00011901"/>
    </source>
</evidence>
<name>A0A841FX29_9ACTN</name>
<organism evidence="8 9">
    <name type="scientific">Phytomonospora endophytica</name>
    <dbReference type="NCBI Taxonomy" id="714109"/>
    <lineage>
        <taxon>Bacteria</taxon>
        <taxon>Bacillati</taxon>
        <taxon>Actinomycetota</taxon>
        <taxon>Actinomycetes</taxon>
        <taxon>Micromonosporales</taxon>
        <taxon>Micromonosporaceae</taxon>
        <taxon>Phytomonospora</taxon>
    </lineage>
</organism>
<dbReference type="PANTHER" id="PTHR30417:SF1">
    <property type="entry name" value="N-ACETYLMURAMOYL-L-ALANINE AMIDASE AMID"/>
    <property type="match status" value="1"/>
</dbReference>